<dbReference type="Proteomes" id="UP000254326">
    <property type="component" value="Unassembled WGS sequence"/>
</dbReference>
<sequence>MTAVSVFFSGLLIGIAGAGHCIGMCGGLSSLLSLNGKPSMWRLACYNFGRVSSYALLAVTLAASIQLGTDALYIDLLYPLRTVTGIILILMGLYLCGASKWILKIERIGVVGWRILEPMARRLIPIRTNKQAFMAGVLWGWLPCGLVYSTVIWSSSHGSVSLSVSAMAGFAAGTMPAMMLAGAFSQRLKEYWAAYRLGFVFGVLIIFYGIYSIPYVRQIISAHG</sequence>
<feature type="transmembrane region" description="Helical" evidence="1">
    <location>
        <begin position="6"/>
        <end position="34"/>
    </location>
</feature>
<feature type="domain" description="Urease accessory protein UreH-like transmembrane" evidence="2">
    <location>
        <begin position="11"/>
        <end position="211"/>
    </location>
</feature>
<proteinExistence type="predicted"/>
<dbReference type="Pfam" id="PF13386">
    <property type="entry name" value="DsbD_2"/>
    <property type="match status" value="1"/>
</dbReference>
<gene>
    <name evidence="3" type="ORF">DN730_01930</name>
</gene>
<feature type="transmembrane region" description="Helical" evidence="1">
    <location>
        <begin position="160"/>
        <end position="181"/>
    </location>
</feature>
<keyword evidence="1" id="KW-1133">Transmembrane helix</keyword>
<dbReference type="PANTHER" id="PTHR42208:SF1">
    <property type="entry name" value="HEAVY METAL TRANSPORTER"/>
    <property type="match status" value="1"/>
</dbReference>
<keyword evidence="1" id="KW-0472">Membrane</keyword>
<dbReference type="PANTHER" id="PTHR42208">
    <property type="entry name" value="HEAVY METAL TRANSPORTER-RELATED"/>
    <property type="match status" value="1"/>
</dbReference>
<keyword evidence="1" id="KW-0812">Transmembrane</keyword>
<feature type="transmembrane region" description="Helical" evidence="1">
    <location>
        <begin position="193"/>
        <end position="211"/>
    </location>
</feature>
<comment type="caution">
    <text evidence="3">The sequence shown here is derived from an EMBL/GenBank/DDBJ whole genome shotgun (WGS) entry which is preliminary data.</text>
</comment>
<evidence type="ECO:0000313" key="4">
    <source>
        <dbReference type="Proteomes" id="UP000254326"/>
    </source>
</evidence>
<dbReference type="OrthoDB" id="9798690at2"/>
<reference evidence="3 4" key="1">
    <citation type="submission" date="2018-06" db="EMBL/GenBank/DDBJ databases">
        <title>Marinomonas sp. YLB-05 draft genome sequence.</title>
        <authorList>
            <person name="Yu L."/>
            <person name="Tang X."/>
        </authorList>
    </citation>
    <scope>NUCLEOTIDE SEQUENCE [LARGE SCALE GENOMIC DNA]</scope>
    <source>
        <strain evidence="3 4">YLB-05</strain>
    </source>
</reference>
<name>A0A370UDG5_9GAMM</name>
<feature type="transmembrane region" description="Helical" evidence="1">
    <location>
        <begin position="80"/>
        <end position="97"/>
    </location>
</feature>
<feature type="transmembrane region" description="Helical" evidence="1">
    <location>
        <begin position="132"/>
        <end position="154"/>
    </location>
</feature>
<keyword evidence="4" id="KW-1185">Reference proteome</keyword>
<organism evidence="3 4">
    <name type="scientific">Marinomonas piezotolerans</name>
    <dbReference type="NCBI Taxonomy" id="2213058"/>
    <lineage>
        <taxon>Bacteria</taxon>
        <taxon>Pseudomonadati</taxon>
        <taxon>Pseudomonadota</taxon>
        <taxon>Gammaproteobacteria</taxon>
        <taxon>Oceanospirillales</taxon>
        <taxon>Oceanospirillaceae</taxon>
        <taxon>Marinomonas</taxon>
    </lineage>
</organism>
<feature type="transmembrane region" description="Helical" evidence="1">
    <location>
        <begin position="54"/>
        <end position="74"/>
    </location>
</feature>
<accession>A0A370UDG5</accession>
<dbReference type="AlphaFoldDB" id="A0A370UDG5"/>
<dbReference type="EMBL" id="QKRA01000001">
    <property type="protein sequence ID" value="RDL45830.1"/>
    <property type="molecule type" value="Genomic_DNA"/>
</dbReference>
<evidence type="ECO:0000256" key="1">
    <source>
        <dbReference type="SAM" id="Phobius"/>
    </source>
</evidence>
<dbReference type="InterPro" id="IPR039447">
    <property type="entry name" value="UreH-like_TM_dom"/>
</dbReference>
<evidence type="ECO:0000313" key="3">
    <source>
        <dbReference type="EMBL" id="RDL45830.1"/>
    </source>
</evidence>
<protein>
    <submittedName>
        <fullName evidence="3">Sulfite exporter TauE/SafE family protein</fullName>
    </submittedName>
</protein>
<dbReference type="RefSeq" id="WP_115466418.1">
    <property type="nucleotide sequence ID" value="NZ_QKRA01000001.1"/>
</dbReference>
<evidence type="ECO:0000259" key="2">
    <source>
        <dbReference type="Pfam" id="PF13386"/>
    </source>
</evidence>